<comment type="caution">
    <text evidence="6">The sequence shown here is derived from an EMBL/GenBank/DDBJ whole genome shotgun (WGS) entry which is preliminary data.</text>
</comment>
<evidence type="ECO:0000256" key="2">
    <source>
        <dbReference type="ARBA" id="ARBA00022692"/>
    </source>
</evidence>
<dbReference type="Pfam" id="PF09685">
    <property type="entry name" value="MamF_MmsF"/>
    <property type="match status" value="1"/>
</dbReference>
<accession>A0ABW1PSL3</accession>
<keyword evidence="2 5" id="KW-0812">Transmembrane</keyword>
<dbReference type="InterPro" id="IPR019109">
    <property type="entry name" value="MamF_MmsF"/>
</dbReference>
<gene>
    <name evidence="6" type="ORF">ACFPVY_15000</name>
</gene>
<feature type="transmembrane region" description="Helical" evidence="5">
    <location>
        <begin position="20"/>
        <end position="38"/>
    </location>
</feature>
<organism evidence="6 7">
    <name type="scientific">Flavobacterium qiangtangense</name>
    <dbReference type="NCBI Taxonomy" id="1442595"/>
    <lineage>
        <taxon>Bacteria</taxon>
        <taxon>Pseudomonadati</taxon>
        <taxon>Bacteroidota</taxon>
        <taxon>Flavobacteriia</taxon>
        <taxon>Flavobacteriales</taxon>
        <taxon>Flavobacteriaceae</taxon>
        <taxon>Flavobacterium</taxon>
    </lineage>
</organism>
<feature type="transmembrane region" description="Helical" evidence="5">
    <location>
        <begin position="59"/>
        <end position="79"/>
    </location>
</feature>
<keyword evidence="7" id="KW-1185">Reference proteome</keyword>
<keyword evidence="3 5" id="KW-1133">Transmembrane helix</keyword>
<evidence type="ECO:0000313" key="7">
    <source>
        <dbReference type="Proteomes" id="UP001596287"/>
    </source>
</evidence>
<evidence type="ECO:0000256" key="3">
    <source>
        <dbReference type="ARBA" id="ARBA00022989"/>
    </source>
</evidence>
<sequence>METSNEKSTGALLHLSVFTQYFFPLGNFIFPTIIWGARKNSSDFVDHHGRQALNFQLSMLLYTLILAMIAIPIFIFTLFKNIPTRAYINEENFQIENFNIENITGIVILGIMAVFIFGVLKMAEFFLVIYATIKAANGERYKYPLTINFIKATSQNNDLKTTEPELQAE</sequence>
<reference evidence="7" key="1">
    <citation type="journal article" date="2019" name="Int. J. Syst. Evol. Microbiol.">
        <title>The Global Catalogue of Microorganisms (GCM) 10K type strain sequencing project: providing services to taxonomists for standard genome sequencing and annotation.</title>
        <authorList>
            <consortium name="The Broad Institute Genomics Platform"/>
            <consortium name="The Broad Institute Genome Sequencing Center for Infectious Disease"/>
            <person name="Wu L."/>
            <person name="Ma J."/>
        </authorList>
    </citation>
    <scope>NUCLEOTIDE SEQUENCE [LARGE SCALE GENOMIC DNA]</scope>
    <source>
        <strain evidence="7">CCUG 49679</strain>
    </source>
</reference>
<feature type="transmembrane region" description="Helical" evidence="5">
    <location>
        <begin position="106"/>
        <end position="133"/>
    </location>
</feature>
<evidence type="ECO:0000256" key="5">
    <source>
        <dbReference type="SAM" id="Phobius"/>
    </source>
</evidence>
<proteinExistence type="predicted"/>
<dbReference type="Proteomes" id="UP001596287">
    <property type="component" value="Unassembled WGS sequence"/>
</dbReference>
<comment type="subcellular location">
    <subcellularLocation>
        <location evidence="1">Membrane</location>
        <topology evidence="1">Multi-pass membrane protein</topology>
    </subcellularLocation>
</comment>
<evidence type="ECO:0000256" key="1">
    <source>
        <dbReference type="ARBA" id="ARBA00004141"/>
    </source>
</evidence>
<evidence type="ECO:0000256" key="4">
    <source>
        <dbReference type="ARBA" id="ARBA00023136"/>
    </source>
</evidence>
<dbReference type="EMBL" id="JBHSQB010000010">
    <property type="protein sequence ID" value="MFC6097961.1"/>
    <property type="molecule type" value="Genomic_DNA"/>
</dbReference>
<name>A0ABW1PSL3_9FLAO</name>
<dbReference type="RefSeq" id="WP_379792943.1">
    <property type="nucleotide sequence ID" value="NZ_JBHSQB010000010.1"/>
</dbReference>
<protein>
    <submittedName>
        <fullName evidence="6">DUF4870 domain-containing protein</fullName>
    </submittedName>
</protein>
<evidence type="ECO:0000313" key="6">
    <source>
        <dbReference type="EMBL" id="MFC6097961.1"/>
    </source>
</evidence>
<keyword evidence="4 5" id="KW-0472">Membrane</keyword>